<dbReference type="InterPro" id="IPR015517">
    <property type="entry name" value="dCMP_deaminase-rel"/>
</dbReference>
<dbReference type="EC" id="3.5.4.12" evidence="7"/>
<evidence type="ECO:0000256" key="8">
    <source>
        <dbReference type="ARBA" id="ARBA00041763"/>
    </source>
</evidence>
<sequence length="313" mass="34520">MFSRPAPASAIAVSTVLHRAVRPLPSLPPSGPSNSLVQSAFFARCFLDLQPPPAVCNRGSLTCVRHLISNHRFHPSVRHGTKHLLGRSKYAIFASLQRISAYFVPMAPHSTPEKAKLTNASSYHQTPSEEGCMTPEEAAEVLKRSKLEDGIPSFNQKREDCLTWDEMHMGHALLAAMRSKDPVTQVGAVIVDADNIVKGMGYNGLPRGCDDNDFPWGKHPRELFSKHSFVCHAEENAILNASGSLKGNTLFATHFPCHRCTKMIIQKGIAEVVYIYAKPDEDTMIASKAMLFHAGVKIRKFQSSRKSITINFG</sequence>
<evidence type="ECO:0000313" key="10">
    <source>
        <dbReference type="Proteomes" id="UP000492821"/>
    </source>
</evidence>
<dbReference type="Pfam" id="PF00383">
    <property type="entry name" value="dCMP_cyt_deam_1"/>
    <property type="match status" value="1"/>
</dbReference>
<feature type="domain" description="CMP/dCMP-type deaminase" evidence="9">
    <location>
        <begin position="163"/>
        <end position="298"/>
    </location>
</feature>
<dbReference type="InterPro" id="IPR016192">
    <property type="entry name" value="APOBEC/CMP_deaminase_Zn-bd"/>
</dbReference>
<evidence type="ECO:0000256" key="1">
    <source>
        <dbReference type="ARBA" id="ARBA00001947"/>
    </source>
</evidence>
<evidence type="ECO:0000256" key="2">
    <source>
        <dbReference type="ARBA" id="ARBA00006576"/>
    </source>
</evidence>
<name>A0A7E4W0L5_PANRE</name>
<comment type="cofactor">
    <cofactor evidence="1">
        <name>Zn(2+)</name>
        <dbReference type="ChEBI" id="CHEBI:29105"/>
    </cofactor>
</comment>
<dbReference type="GO" id="GO:0005737">
    <property type="term" value="C:cytoplasm"/>
    <property type="evidence" value="ECO:0007669"/>
    <property type="project" value="TreeGrafter"/>
</dbReference>
<evidence type="ECO:0000313" key="11">
    <source>
        <dbReference type="WBParaSite" id="Pan_g5938.t1"/>
    </source>
</evidence>
<reference evidence="10" key="1">
    <citation type="journal article" date="2013" name="Genetics">
        <title>The draft genome and transcriptome of Panagrellus redivivus are shaped by the harsh demands of a free-living lifestyle.</title>
        <authorList>
            <person name="Srinivasan J."/>
            <person name="Dillman A.R."/>
            <person name="Macchietto M.G."/>
            <person name="Heikkinen L."/>
            <person name="Lakso M."/>
            <person name="Fracchia K.M."/>
            <person name="Antoshechkin I."/>
            <person name="Mortazavi A."/>
            <person name="Wong G."/>
            <person name="Sternberg P.W."/>
        </authorList>
    </citation>
    <scope>NUCLEOTIDE SEQUENCE [LARGE SCALE GENOMIC DNA]</scope>
    <source>
        <strain evidence="10">MT8872</strain>
    </source>
</reference>
<reference evidence="11" key="2">
    <citation type="submission" date="2020-10" db="UniProtKB">
        <authorList>
            <consortium name="WormBaseParasite"/>
        </authorList>
    </citation>
    <scope>IDENTIFICATION</scope>
</reference>
<dbReference type="GO" id="GO:0004132">
    <property type="term" value="F:dCMP deaminase activity"/>
    <property type="evidence" value="ECO:0007669"/>
    <property type="project" value="UniProtKB-EC"/>
</dbReference>
<keyword evidence="4" id="KW-0545">Nucleotide biosynthesis</keyword>
<dbReference type="GO" id="GO:0008270">
    <property type="term" value="F:zinc ion binding"/>
    <property type="evidence" value="ECO:0007669"/>
    <property type="project" value="InterPro"/>
</dbReference>
<dbReference type="InterPro" id="IPR035105">
    <property type="entry name" value="Deoxycytidylate_deaminase_dom"/>
</dbReference>
<keyword evidence="6" id="KW-0862">Zinc</keyword>
<dbReference type="PANTHER" id="PTHR11086:SF18">
    <property type="entry name" value="DEOXYCYTIDYLATE DEAMINASE"/>
    <property type="match status" value="1"/>
</dbReference>
<dbReference type="WBParaSite" id="Pan_g5938.t1">
    <property type="protein sequence ID" value="Pan_g5938.t1"/>
    <property type="gene ID" value="Pan_g5938"/>
</dbReference>
<dbReference type="PROSITE" id="PS00903">
    <property type="entry name" value="CYT_DCMP_DEAMINASES_1"/>
    <property type="match status" value="1"/>
</dbReference>
<dbReference type="Proteomes" id="UP000492821">
    <property type="component" value="Unassembled WGS sequence"/>
</dbReference>
<dbReference type="PROSITE" id="PS51747">
    <property type="entry name" value="CYT_DCMP_DEAMINASES_2"/>
    <property type="match status" value="1"/>
</dbReference>
<dbReference type="AlphaFoldDB" id="A0A7E4W0L5"/>
<accession>A0A7E4W0L5</accession>
<dbReference type="CDD" id="cd01286">
    <property type="entry name" value="deoxycytidylate_deaminase"/>
    <property type="match status" value="1"/>
</dbReference>
<evidence type="ECO:0000259" key="9">
    <source>
        <dbReference type="PROSITE" id="PS51747"/>
    </source>
</evidence>
<comment type="similarity">
    <text evidence="2">Belongs to the cytidine and deoxycytidylate deaminase family.</text>
</comment>
<dbReference type="SUPFAM" id="SSF53927">
    <property type="entry name" value="Cytidine deaminase-like"/>
    <property type="match status" value="1"/>
</dbReference>
<evidence type="ECO:0000256" key="6">
    <source>
        <dbReference type="ARBA" id="ARBA00022833"/>
    </source>
</evidence>
<evidence type="ECO:0000256" key="4">
    <source>
        <dbReference type="ARBA" id="ARBA00022727"/>
    </source>
</evidence>
<organism evidence="10 11">
    <name type="scientific">Panagrellus redivivus</name>
    <name type="common">Microworm</name>
    <dbReference type="NCBI Taxonomy" id="6233"/>
    <lineage>
        <taxon>Eukaryota</taxon>
        <taxon>Metazoa</taxon>
        <taxon>Ecdysozoa</taxon>
        <taxon>Nematoda</taxon>
        <taxon>Chromadorea</taxon>
        <taxon>Rhabditida</taxon>
        <taxon>Tylenchina</taxon>
        <taxon>Panagrolaimomorpha</taxon>
        <taxon>Panagrolaimoidea</taxon>
        <taxon>Panagrolaimidae</taxon>
        <taxon>Panagrellus</taxon>
    </lineage>
</organism>
<keyword evidence="10" id="KW-1185">Reference proteome</keyword>
<evidence type="ECO:0000256" key="5">
    <source>
        <dbReference type="ARBA" id="ARBA00022801"/>
    </source>
</evidence>
<dbReference type="Gene3D" id="3.40.140.10">
    <property type="entry name" value="Cytidine Deaminase, domain 2"/>
    <property type="match status" value="1"/>
</dbReference>
<evidence type="ECO:0000256" key="7">
    <source>
        <dbReference type="ARBA" id="ARBA00038938"/>
    </source>
</evidence>
<dbReference type="InterPro" id="IPR016193">
    <property type="entry name" value="Cytidine_deaminase-like"/>
</dbReference>
<dbReference type="InterPro" id="IPR002125">
    <property type="entry name" value="CMP_dCMP_dom"/>
</dbReference>
<dbReference type="PANTHER" id="PTHR11086">
    <property type="entry name" value="DEOXYCYTIDYLATE DEAMINASE-RELATED"/>
    <property type="match status" value="1"/>
</dbReference>
<evidence type="ECO:0000256" key="3">
    <source>
        <dbReference type="ARBA" id="ARBA00022723"/>
    </source>
</evidence>
<keyword evidence="5" id="KW-0378">Hydrolase</keyword>
<dbReference type="GO" id="GO:0009165">
    <property type="term" value="P:nucleotide biosynthetic process"/>
    <property type="evidence" value="ECO:0007669"/>
    <property type="project" value="UniProtKB-KW"/>
</dbReference>
<proteinExistence type="inferred from homology"/>
<keyword evidence="3" id="KW-0479">Metal-binding</keyword>
<protein>
    <recommendedName>
        <fullName evidence="8">dCMP deaminase</fullName>
        <ecNumber evidence="7">3.5.4.12</ecNumber>
    </recommendedName>
    <alternativeName>
        <fullName evidence="8">dCMP deaminase</fullName>
    </alternativeName>
</protein>